<evidence type="ECO:0000256" key="1">
    <source>
        <dbReference type="ARBA" id="ARBA00004141"/>
    </source>
</evidence>
<feature type="compositionally biased region" description="Basic and acidic residues" evidence="9">
    <location>
        <begin position="304"/>
        <end position="319"/>
    </location>
</feature>
<dbReference type="PRINTS" id="PR00237">
    <property type="entry name" value="GPCRRHODOPSN"/>
</dbReference>
<evidence type="ECO:0000256" key="3">
    <source>
        <dbReference type="ARBA" id="ARBA00022989"/>
    </source>
</evidence>
<sequence>MSASGGAANQSWDSQTSDERHTRIISSLLILTSAIGAPLNGLALWVLGCKIRRKNRFVAYVINLLVADFLFLFFQAVHSVCRFGGVAGANPALMVFRCVIVACSEASAYLLTWISVERFLGMAFPIWWRLTRTKDSAVMASWAIWGLSLGLGTLYGFIRAIKVSPATKEGLVATEFSLAFLAPFLAFTIANALILCGPHRPSHKTSKLYWAITLNAVIFLMCWVPYHVSVFLHHQARARGRASLCSSAYYGAYYSVFLLHIKSCVIPVVYIAISSELKIRFRESLPSIFERRFSEESGLSSPQGDHEAVPKAERRNSRK</sequence>
<evidence type="ECO:0000256" key="9">
    <source>
        <dbReference type="SAM" id="MobiDB-lite"/>
    </source>
</evidence>
<feature type="transmembrane region" description="Helical" evidence="10">
    <location>
        <begin position="178"/>
        <end position="196"/>
    </location>
</feature>
<feature type="transmembrane region" description="Helical" evidence="10">
    <location>
        <begin position="208"/>
        <end position="228"/>
    </location>
</feature>
<organism evidence="12 13">
    <name type="scientific">Scyliorhinus torazame</name>
    <name type="common">Cloudy catshark</name>
    <name type="synonym">Catulus torazame</name>
    <dbReference type="NCBI Taxonomy" id="75743"/>
    <lineage>
        <taxon>Eukaryota</taxon>
        <taxon>Metazoa</taxon>
        <taxon>Chordata</taxon>
        <taxon>Craniata</taxon>
        <taxon>Vertebrata</taxon>
        <taxon>Chondrichthyes</taxon>
        <taxon>Elasmobranchii</taxon>
        <taxon>Galeomorphii</taxon>
        <taxon>Galeoidea</taxon>
        <taxon>Carcharhiniformes</taxon>
        <taxon>Scyliorhinidae</taxon>
        <taxon>Scyliorhinus</taxon>
    </lineage>
</organism>
<dbReference type="PROSITE" id="PS00237">
    <property type="entry name" value="G_PROTEIN_RECEP_F1_1"/>
    <property type="match status" value="1"/>
</dbReference>
<feature type="transmembrane region" description="Helical" evidence="10">
    <location>
        <begin position="248"/>
        <end position="273"/>
    </location>
</feature>
<reference evidence="12 13" key="1">
    <citation type="journal article" date="2018" name="Nat. Ecol. Evol.">
        <title>Shark genomes provide insights into elasmobranch evolution and the origin of vertebrates.</title>
        <authorList>
            <person name="Hara Y"/>
            <person name="Yamaguchi K"/>
            <person name="Onimaru K"/>
            <person name="Kadota M"/>
            <person name="Koyanagi M"/>
            <person name="Keeley SD"/>
            <person name="Tatsumi K"/>
            <person name="Tanaka K"/>
            <person name="Motone F"/>
            <person name="Kageyama Y"/>
            <person name="Nozu R"/>
            <person name="Adachi N"/>
            <person name="Nishimura O"/>
            <person name="Nakagawa R"/>
            <person name="Tanegashima C"/>
            <person name="Kiyatake I"/>
            <person name="Matsumoto R"/>
            <person name="Murakumo K"/>
            <person name="Nishida K"/>
            <person name="Terakita A"/>
            <person name="Kuratani S"/>
            <person name="Sato K"/>
            <person name="Hyodo S Kuraku.S."/>
        </authorList>
    </citation>
    <scope>NUCLEOTIDE SEQUENCE [LARGE SCALE GENOMIC DNA]</scope>
</reference>
<feature type="domain" description="G-protein coupled receptors family 1 profile" evidence="11">
    <location>
        <begin position="39"/>
        <end position="270"/>
    </location>
</feature>
<dbReference type="PROSITE" id="PS50262">
    <property type="entry name" value="G_PROTEIN_RECEP_F1_2"/>
    <property type="match status" value="1"/>
</dbReference>
<accession>A0A401QJZ5</accession>
<dbReference type="AlphaFoldDB" id="A0A401QJZ5"/>
<keyword evidence="5 10" id="KW-0472">Membrane</keyword>
<dbReference type="GO" id="GO:0005886">
    <property type="term" value="C:plasma membrane"/>
    <property type="evidence" value="ECO:0007669"/>
    <property type="project" value="TreeGrafter"/>
</dbReference>
<dbReference type="Pfam" id="PF00001">
    <property type="entry name" value="7tm_1"/>
    <property type="match status" value="1"/>
</dbReference>
<dbReference type="PRINTS" id="PR02108">
    <property type="entry name" value="MRGPCRFAMILY"/>
</dbReference>
<feature type="transmembrane region" description="Helical" evidence="10">
    <location>
        <begin position="24"/>
        <end position="45"/>
    </location>
</feature>
<dbReference type="OrthoDB" id="6091802at2759"/>
<name>A0A401QJZ5_SCYTO</name>
<protein>
    <recommendedName>
        <fullName evidence="11">G-protein coupled receptors family 1 profile domain-containing protein</fullName>
    </recommendedName>
</protein>
<dbReference type="InterPro" id="IPR017452">
    <property type="entry name" value="GPCR_Rhodpsn_7TM"/>
</dbReference>
<dbReference type="InterPro" id="IPR000276">
    <property type="entry name" value="GPCR_Rhodpsn"/>
</dbReference>
<keyword evidence="4 8" id="KW-0297">G-protein coupled receptor</keyword>
<feature type="transmembrane region" description="Helical" evidence="10">
    <location>
        <begin position="94"/>
        <end position="116"/>
    </location>
</feature>
<comment type="subcellular location">
    <subcellularLocation>
        <location evidence="1">Membrane</location>
        <topology evidence="1">Multi-pass membrane protein</topology>
    </subcellularLocation>
</comment>
<feature type="region of interest" description="Disordered" evidence="9">
    <location>
        <begin position="294"/>
        <end position="319"/>
    </location>
</feature>
<dbReference type="Proteomes" id="UP000288216">
    <property type="component" value="Unassembled WGS sequence"/>
</dbReference>
<evidence type="ECO:0000313" key="13">
    <source>
        <dbReference type="Proteomes" id="UP000288216"/>
    </source>
</evidence>
<dbReference type="STRING" id="75743.A0A401QJZ5"/>
<dbReference type="GO" id="GO:0004930">
    <property type="term" value="F:G protein-coupled receptor activity"/>
    <property type="evidence" value="ECO:0007669"/>
    <property type="project" value="UniProtKB-KW"/>
</dbReference>
<evidence type="ECO:0000256" key="2">
    <source>
        <dbReference type="ARBA" id="ARBA00022692"/>
    </source>
</evidence>
<dbReference type="SUPFAM" id="SSF81321">
    <property type="entry name" value="Family A G protein-coupled receptor-like"/>
    <property type="match status" value="1"/>
</dbReference>
<keyword evidence="7 8" id="KW-0807">Transducer</keyword>
<evidence type="ECO:0000313" key="12">
    <source>
        <dbReference type="EMBL" id="GCB85672.1"/>
    </source>
</evidence>
<evidence type="ECO:0000256" key="8">
    <source>
        <dbReference type="RuleBase" id="RU000688"/>
    </source>
</evidence>
<dbReference type="PANTHER" id="PTHR11334:SF1">
    <property type="entry name" value="G-PROTEIN COUPLED RECEPTOR 152-RELATED"/>
    <property type="match status" value="1"/>
</dbReference>
<evidence type="ECO:0000259" key="11">
    <source>
        <dbReference type="PROSITE" id="PS50262"/>
    </source>
</evidence>
<dbReference type="EMBL" id="BFAA01181887">
    <property type="protein sequence ID" value="GCB85672.1"/>
    <property type="molecule type" value="Genomic_DNA"/>
</dbReference>
<dbReference type="OMA" id="CLSHEHE"/>
<keyword evidence="6 8" id="KW-0675">Receptor</keyword>
<comment type="caution">
    <text evidence="12">The sequence shown here is derived from an EMBL/GenBank/DDBJ whole genome shotgun (WGS) entry which is preliminary data.</text>
</comment>
<keyword evidence="2 8" id="KW-0812">Transmembrane</keyword>
<feature type="transmembrane region" description="Helical" evidence="10">
    <location>
        <begin position="137"/>
        <end position="158"/>
    </location>
</feature>
<evidence type="ECO:0000256" key="4">
    <source>
        <dbReference type="ARBA" id="ARBA00023040"/>
    </source>
</evidence>
<evidence type="ECO:0000256" key="6">
    <source>
        <dbReference type="ARBA" id="ARBA00023170"/>
    </source>
</evidence>
<gene>
    <name evidence="12" type="ORF">scyTo_0026313</name>
</gene>
<dbReference type="InterPro" id="IPR026234">
    <property type="entry name" value="MRGPCRFAMILY"/>
</dbReference>
<keyword evidence="3 10" id="KW-1133">Transmembrane helix</keyword>
<evidence type="ECO:0000256" key="7">
    <source>
        <dbReference type="ARBA" id="ARBA00023224"/>
    </source>
</evidence>
<dbReference type="PANTHER" id="PTHR11334">
    <property type="entry name" value="MAS-RELATED G-PROTEIN COUPLED RECEPTOR"/>
    <property type="match status" value="1"/>
</dbReference>
<dbReference type="Gene3D" id="1.20.1070.10">
    <property type="entry name" value="Rhodopsin 7-helix transmembrane proteins"/>
    <property type="match status" value="1"/>
</dbReference>
<evidence type="ECO:0000256" key="5">
    <source>
        <dbReference type="ARBA" id="ARBA00023136"/>
    </source>
</evidence>
<evidence type="ECO:0000256" key="10">
    <source>
        <dbReference type="SAM" id="Phobius"/>
    </source>
</evidence>
<feature type="transmembrane region" description="Helical" evidence="10">
    <location>
        <begin position="57"/>
        <end position="74"/>
    </location>
</feature>
<proteinExistence type="inferred from homology"/>
<keyword evidence="13" id="KW-1185">Reference proteome</keyword>
<comment type="similarity">
    <text evidence="8">Belongs to the G-protein coupled receptor 1 family.</text>
</comment>